<evidence type="ECO:0000313" key="7">
    <source>
        <dbReference type="Proteomes" id="UP000610558"/>
    </source>
</evidence>
<dbReference type="Gene3D" id="3.90.79.10">
    <property type="entry name" value="Nucleoside Triphosphate Pyrophosphohydrolase"/>
    <property type="match status" value="1"/>
</dbReference>
<comment type="cofactor">
    <cofactor evidence="1">
        <name>Mn(2+)</name>
        <dbReference type="ChEBI" id="CHEBI:29035"/>
    </cofactor>
</comment>
<dbReference type="FunFam" id="3.90.79.10:FF:000001">
    <property type="entry name" value="RNA pyrophosphohydrolase"/>
    <property type="match status" value="1"/>
</dbReference>
<name>A0A927BYG6_9GAMM</name>
<dbReference type="SUPFAM" id="SSF55811">
    <property type="entry name" value="Nudix"/>
    <property type="match status" value="1"/>
</dbReference>
<dbReference type="PANTHER" id="PTHR23114">
    <property type="entry name" value="M7GPPPN-MRNA HYDROLASE"/>
    <property type="match status" value="1"/>
</dbReference>
<proteinExistence type="inferred from homology"/>
<dbReference type="Proteomes" id="UP000610558">
    <property type="component" value="Unassembled WGS sequence"/>
</dbReference>
<dbReference type="GO" id="GO:0034353">
    <property type="term" value="F:mRNA 5'-diphosphatase activity"/>
    <property type="evidence" value="ECO:0007669"/>
    <property type="project" value="TreeGrafter"/>
</dbReference>
<evidence type="ECO:0000313" key="6">
    <source>
        <dbReference type="EMBL" id="MBD2857879.1"/>
    </source>
</evidence>
<dbReference type="AlphaFoldDB" id="A0A927BYG6"/>
<keyword evidence="7" id="KW-1185">Reference proteome</keyword>
<dbReference type="CDD" id="cd03671">
    <property type="entry name" value="NUDIX_Ap4A_hydrolase_plant_like"/>
    <property type="match status" value="1"/>
</dbReference>
<dbReference type="GO" id="GO:0005737">
    <property type="term" value="C:cytoplasm"/>
    <property type="evidence" value="ECO:0007669"/>
    <property type="project" value="TreeGrafter"/>
</dbReference>
<dbReference type="NCBIfam" id="NF001937">
    <property type="entry name" value="PRK00714.1-4"/>
    <property type="match status" value="1"/>
</dbReference>
<dbReference type="PRINTS" id="PR00502">
    <property type="entry name" value="NUDIXFAMILY"/>
</dbReference>
<organism evidence="6 7">
    <name type="scientific">Spongiibacter pelagi</name>
    <dbReference type="NCBI Taxonomy" id="2760804"/>
    <lineage>
        <taxon>Bacteria</taxon>
        <taxon>Pseudomonadati</taxon>
        <taxon>Pseudomonadota</taxon>
        <taxon>Gammaproteobacteria</taxon>
        <taxon>Cellvibrionales</taxon>
        <taxon>Spongiibacteraceae</taxon>
        <taxon>Spongiibacter</taxon>
    </lineage>
</organism>
<dbReference type="InterPro" id="IPR000086">
    <property type="entry name" value="NUDIX_hydrolase_dom"/>
</dbReference>
<comment type="similarity">
    <text evidence="4">Belongs to the Nudix hydrolase family. RppH subfamily.</text>
</comment>
<dbReference type="PANTHER" id="PTHR23114:SF17">
    <property type="entry name" value="M7GPPPN-MRNA HYDROLASE"/>
    <property type="match status" value="1"/>
</dbReference>
<accession>A0A927BYG6</accession>
<reference evidence="6" key="1">
    <citation type="submission" date="2020-09" db="EMBL/GenBank/DDBJ databases">
        <authorList>
            <person name="Yoon J.-W."/>
        </authorList>
    </citation>
    <scope>NUCLEOTIDE SEQUENCE</scope>
    <source>
        <strain evidence="6">KMU-158</strain>
    </source>
</reference>
<sequence>MIDSDGFRPNVGIVIANAHGQVLWARRVGQDAWQFPQGGINDGESPEDALYRELYEEVGLEQADVDVLACTRGWLRYRLPQRLVRHGNKPLCIGQKQKWFLLQMRGDEGKINFDRGDKPEFDHWQWVSYWYPLGQVVSFKREVYRRAMKELAPRQARLVKDHLPGAGG</sequence>
<feature type="short sequence motif" description="Nudix box" evidence="4">
    <location>
        <begin position="38"/>
        <end position="59"/>
    </location>
</feature>
<protein>
    <recommendedName>
        <fullName evidence="4">RNA pyrophosphohydrolase</fullName>
        <ecNumber evidence="4">3.6.1.-</ecNumber>
    </recommendedName>
    <alternativeName>
        <fullName evidence="4">(Di)nucleoside polyphosphate hydrolase</fullName>
    </alternativeName>
</protein>
<evidence type="ECO:0000256" key="3">
    <source>
        <dbReference type="ARBA" id="ARBA00022801"/>
    </source>
</evidence>
<dbReference type="RefSeq" id="WP_190762123.1">
    <property type="nucleotide sequence ID" value="NZ_JACXLD010000001.1"/>
</dbReference>
<comment type="caution">
    <text evidence="6">The sequence shown here is derived from an EMBL/GenBank/DDBJ whole genome shotgun (WGS) entry which is preliminary data.</text>
</comment>
<dbReference type="GO" id="GO:0006402">
    <property type="term" value="P:mRNA catabolic process"/>
    <property type="evidence" value="ECO:0007669"/>
    <property type="project" value="TreeGrafter"/>
</dbReference>
<evidence type="ECO:0000256" key="2">
    <source>
        <dbReference type="ARBA" id="ARBA00001946"/>
    </source>
</evidence>
<comment type="function">
    <text evidence="4">Accelerates the degradation of transcripts by removing pyrophosphate from the 5'-end of triphosphorylated RNA, leading to a more labile monophosphorylated state that can stimulate subsequent ribonuclease cleavage.</text>
</comment>
<comment type="cofactor">
    <cofactor evidence="2">
        <name>Mg(2+)</name>
        <dbReference type="ChEBI" id="CHEBI:18420"/>
    </cofactor>
</comment>
<evidence type="ECO:0000259" key="5">
    <source>
        <dbReference type="PROSITE" id="PS51462"/>
    </source>
</evidence>
<evidence type="ECO:0000256" key="1">
    <source>
        <dbReference type="ARBA" id="ARBA00001936"/>
    </source>
</evidence>
<feature type="domain" description="Nudix hydrolase" evidence="5">
    <location>
        <begin position="6"/>
        <end position="149"/>
    </location>
</feature>
<dbReference type="InterPro" id="IPR020084">
    <property type="entry name" value="NUDIX_hydrolase_CS"/>
</dbReference>
<comment type="cofactor">
    <cofactor evidence="4">
        <name>a divalent metal cation</name>
        <dbReference type="ChEBI" id="CHEBI:60240"/>
    </cofactor>
</comment>
<dbReference type="InterPro" id="IPR015797">
    <property type="entry name" value="NUDIX_hydrolase-like_dom_sf"/>
</dbReference>
<dbReference type="NCBIfam" id="NF001938">
    <property type="entry name" value="PRK00714.1-5"/>
    <property type="match status" value="1"/>
</dbReference>
<dbReference type="EC" id="3.6.1.-" evidence="4"/>
<dbReference type="PROSITE" id="PS51462">
    <property type="entry name" value="NUDIX"/>
    <property type="match status" value="1"/>
</dbReference>
<dbReference type="Pfam" id="PF00293">
    <property type="entry name" value="NUDIX"/>
    <property type="match status" value="1"/>
</dbReference>
<dbReference type="NCBIfam" id="NF001934">
    <property type="entry name" value="PRK00714.1-1"/>
    <property type="match status" value="1"/>
</dbReference>
<dbReference type="HAMAP" id="MF_00298">
    <property type="entry name" value="Nudix_RppH"/>
    <property type="match status" value="1"/>
</dbReference>
<keyword evidence="3 4" id="KW-0378">Hydrolase</keyword>
<dbReference type="PROSITE" id="PS00893">
    <property type="entry name" value="NUDIX_BOX"/>
    <property type="match status" value="1"/>
</dbReference>
<dbReference type="InterPro" id="IPR022927">
    <property type="entry name" value="RppH"/>
</dbReference>
<dbReference type="EMBL" id="JACXLD010000001">
    <property type="protein sequence ID" value="MBD2857879.1"/>
    <property type="molecule type" value="Genomic_DNA"/>
</dbReference>
<dbReference type="InterPro" id="IPR020476">
    <property type="entry name" value="Nudix_hydrolase"/>
</dbReference>
<evidence type="ECO:0000256" key="4">
    <source>
        <dbReference type="HAMAP-Rule" id="MF_00298"/>
    </source>
</evidence>
<gene>
    <name evidence="4 6" type="primary">rppH</name>
    <name evidence="4" type="synonym">nudH</name>
    <name evidence="6" type="ORF">IB286_02590</name>
</gene>